<feature type="coiled-coil region" evidence="2">
    <location>
        <begin position="25"/>
        <end position="54"/>
    </location>
</feature>
<gene>
    <name evidence="8" type="ORF">BBI10_13465</name>
</gene>
<dbReference type="AlphaFoldDB" id="A0A1C2E0W8"/>
<keyword evidence="1" id="KW-0808">Transferase</keyword>
<proteinExistence type="predicted"/>
<dbReference type="PANTHER" id="PTHR44757">
    <property type="entry name" value="DIGUANYLATE CYCLASE DGCP"/>
    <property type="match status" value="1"/>
</dbReference>
<dbReference type="Pfam" id="PF13426">
    <property type="entry name" value="PAS_9"/>
    <property type="match status" value="1"/>
</dbReference>
<organism evidence="8 9">
    <name type="scientific">Pseudomonas graminis</name>
    <dbReference type="NCBI Taxonomy" id="158627"/>
    <lineage>
        <taxon>Bacteria</taxon>
        <taxon>Pseudomonadati</taxon>
        <taxon>Pseudomonadota</taxon>
        <taxon>Gammaproteobacteria</taxon>
        <taxon>Pseudomonadales</taxon>
        <taxon>Pseudomonadaceae</taxon>
        <taxon>Pseudomonas</taxon>
    </lineage>
</organism>
<feature type="region of interest" description="Disordered" evidence="3">
    <location>
        <begin position="1"/>
        <end position="23"/>
    </location>
</feature>
<dbReference type="SUPFAM" id="SSF55073">
    <property type="entry name" value="Nucleotide cyclase"/>
    <property type="match status" value="1"/>
</dbReference>
<accession>A0A1C2E0W8</accession>
<dbReference type="InterPro" id="IPR052155">
    <property type="entry name" value="Biofilm_reg_signaling"/>
</dbReference>
<dbReference type="Gene3D" id="3.30.450.20">
    <property type="entry name" value="PAS domain"/>
    <property type="match status" value="2"/>
</dbReference>
<evidence type="ECO:0000313" key="9">
    <source>
        <dbReference type="Proteomes" id="UP000095143"/>
    </source>
</evidence>
<dbReference type="InterPro" id="IPR013656">
    <property type="entry name" value="PAS_4"/>
</dbReference>
<dbReference type="InterPro" id="IPR000700">
    <property type="entry name" value="PAS-assoc_C"/>
</dbReference>
<evidence type="ECO:0000256" key="1">
    <source>
        <dbReference type="ARBA" id="ARBA00022777"/>
    </source>
</evidence>
<keyword evidence="1" id="KW-0418">Kinase</keyword>
<dbReference type="InterPro" id="IPR035965">
    <property type="entry name" value="PAS-like_dom_sf"/>
</dbReference>
<name>A0A1C2E0W8_9PSED</name>
<dbReference type="Proteomes" id="UP000095143">
    <property type="component" value="Unassembled WGS sequence"/>
</dbReference>
<dbReference type="InterPro" id="IPR000160">
    <property type="entry name" value="GGDEF_dom"/>
</dbReference>
<evidence type="ECO:0000256" key="2">
    <source>
        <dbReference type="SAM" id="Coils"/>
    </source>
</evidence>
<feature type="domain" description="GGDEF" evidence="7">
    <location>
        <begin position="332"/>
        <end position="466"/>
    </location>
</feature>
<feature type="domain" description="EAL" evidence="6">
    <location>
        <begin position="475"/>
        <end position="729"/>
    </location>
</feature>
<evidence type="ECO:0000259" key="7">
    <source>
        <dbReference type="PROSITE" id="PS50887"/>
    </source>
</evidence>
<dbReference type="Gene3D" id="3.30.70.270">
    <property type="match status" value="1"/>
</dbReference>
<evidence type="ECO:0000256" key="3">
    <source>
        <dbReference type="SAM" id="MobiDB-lite"/>
    </source>
</evidence>
<comment type="caution">
    <text evidence="8">The sequence shown here is derived from an EMBL/GenBank/DDBJ whole genome shotgun (WGS) entry which is preliminary data.</text>
</comment>
<feature type="domain" description="PAC" evidence="5">
    <location>
        <begin position="246"/>
        <end position="300"/>
    </location>
</feature>
<evidence type="ECO:0000313" key="8">
    <source>
        <dbReference type="EMBL" id="OCX20546.1"/>
    </source>
</evidence>
<dbReference type="NCBIfam" id="TIGR00229">
    <property type="entry name" value="sensory_box"/>
    <property type="match status" value="2"/>
</dbReference>
<dbReference type="PROSITE" id="PS50887">
    <property type="entry name" value="GGDEF"/>
    <property type="match status" value="1"/>
</dbReference>
<keyword evidence="2" id="KW-0175">Coiled coil</keyword>
<feature type="domain" description="PAS" evidence="4">
    <location>
        <begin position="175"/>
        <end position="221"/>
    </location>
</feature>
<protein>
    <submittedName>
        <fullName evidence="8">Diguanylate cyclase</fullName>
    </submittedName>
</protein>
<dbReference type="PROSITE" id="PS50883">
    <property type="entry name" value="EAL"/>
    <property type="match status" value="1"/>
</dbReference>
<dbReference type="CDD" id="cd01949">
    <property type="entry name" value="GGDEF"/>
    <property type="match status" value="1"/>
</dbReference>
<dbReference type="InterPro" id="IPR043128">
    <property type="entry name" value="Rev_trsase/Diguanyl_cyclase"/>
</dbReference>
<dbReference type="SUPFAM" id="SSF55785">
    <property type="entry name" value="PYP-like sensor domain (PAS domain)"/>
    <property type="match status" value="2"/>
</dbReference>
<dbReference type="CDD" id="cd01948">
    <property type="entry name" value="EAL"/>
    <property type="match status" value="1"/>
</dbReference>
<dbReference type="InterPro" id="IPR000014">
    <property type="entry name" value="PAS"/>
</dbReference>
<dbReference type="GO" id="GO:0016301">
    <property type="term" value="F:kinase activity"/>
    <property type="evidence" value="ECO:0007669"/>
    <property type="project" value="UniProtKB-KW"/>
</dbReference>
<dbReference type="RefSeq" id="WP_065988995.1">
    <property type="nucleotide sequence ID" value="NZ_MDEN01000062.1"/>
</dbReference>
<dbReference type="SUPFAM" id="SSF141868">
    <property type="entry name" value="EAL domain-like"/>
    <property type="match status" value="1"/>
</dbReference>
<dbReference type="InterPro" id="IPR035919">
    <property type="entry name" value="EAL_sf"/>
</dbReference>
<dbReference type="OrthoDB" id="9804951at2"/>
<evidence type="ECO:0000259" key="4">
    <source>
        <dbReference type="PROSITE" id="PS50112"/>
    </source>
</evidence>
<dbReference type="SMART" id="SM00267">
    <property type="entry name" value="GGDEF"/>
    <property type="match status" value="1"/>
</dbReference>
<evidence type="ECO:0000259" key="5">
    <source>
        <dbReference type="PROSITE" id="PS50113"/>
    </source>
</evidence>
<reference evidence="8 9" key="1">
    <citation type="submission" date="2016-08" db="EMBL/GenBank/DDBJ databases">
        <title>Whole genome sequence of Pseudomonas graminis strain UASWS1507, a potential biological control agent for agriculture.</title>
        <authorList>
            <person name="Crovadore J."/>
            <person name="Calmin G."/>
            <person name="Chablais R."/>
            <person name="Cochard B."/>
            <person name="Lefort F."/>
        </authorList>
    </citation>
    <scope>NUCLEOTIDE SEQUENCE [LARGE SCALE GENOMIC DNA]</scope>
    <source>
        <strain evidence="8 9">UASWS1507</strain>
    </source>
</reference>
<dbReference type="CDD" id="cd00130">
    <property type="entry name" value="PAS"/>
    <property type="match status" value="2"/>
</dbReference>
<dbReference type="Pfam" id="PF00990">
    <property type="entry name" value="GGDEF"/>
    <property type="match status" value="1"/>
</dbReference>
<dbReference type="SMART" id="SM00052">
    <property type="entry name" value="EAL"/>
    <property type="match status" value="1"/>
</dbReference>
<dbReference type="PROSITE" id="PS50112">
    <property type="entry name" value="PAS"/>
    <property type="match status" value="1"/>
</dbReference>
<dbReference type="InterPro" id="IPR001633">
    <property type="entry name" value="EAL_dom"/>
</dbReference>
<dbReference type="EMBL" id="MDEN01000062">
    <property type="protein sequence ID" value="OCX20546.1"/>
    <property type="molecule type" value="Genomic_DNA"/>
</dbReference>
<evidence type="ECO:0000259" key="6">
    <source>
        <dbReference type="PROSITE" id="PS50883"/>
    </source>
</evidence>
<dbReference type="NCBIfam" id="TIGR00254">
    <property type="entry name" value="GGDEF"/>
    <property type="match status" value="1"/>
</dbReference>
<dbReference type="PANTHER" id="PTHR44757:SF2">
    <property type="entry name" value="BIOFILM ARCHITECTURE MAINTENANCE PROTEIN MBAA"/>
    <property type="match status" value="1"/>
</dbReference>
<dbReference type="Gene3D" id="3.20.20.450">
    <property type="entry name" value="EAL domain"/>
    <property type="match status" value="1"/>
</dbReference>
<dbReference type="PROSITE" id="PS50113">
    <property type="entry name" value="PAC"/>
    <property type="match status" value="1"/>
</dbReference>
<dbReference type="Pfam" id="PF00563">
    <property type="entry name" value="EAL"/>
    <property type="match status" value="1"/>
</dbReference>
<sequence>MKTPPFEPHIVHPANPPDIPDPDDNARLLHDLQLHQAELQMQNEELRVAQSALEASRDLYLDLYENAPVGYLTLTRQGVIEAVNRTGETLLTYPRHRLLQRRFAGRVVSRDRDHWQQVFARVCRTGQAEECDLSLERTDGTHWQARLNCVRHGGETSGIRVTLTDLTARRQIEHRLNLAASVFTHAREGIMITDPTGAIIEVNDAFTTITGYERDESTGKNPRFLASGMTPRAEYVSLWRSLLTEHYWQGDLWNRRRDGSAYAARQTITAIVDAHGVTQHYVSLFTDVTELHSYQRQLEYVAHYDPLTHLPNRVLLASRMQQAMADALGNGTRLALGYLDLDGFKAINDLHGHDVGDRVLSSVSRRMQNVLNEACTLARLGGDEFVALIVDLDQLCDSAPILERLLTAASEVVQVGALNLTLSASIGVSYYPQDNEISADQLLRQADQAMYQAKLEGKNRFHVFDAQHDQEMRGHNARLDRIDQAIREGELRLYFQPKVNLRTGAVVGAEALLRWEHPERGLLLPGSFLPLIESSSLAEVVGEWVLESALSQIERWQREGLHLAVSINVGARQLQHPDFVANLTERLAAHPDVGPEMLMIEILETSALEDVEGVSRTLRACEQLGVRFALDDFGTGYSSLSYLKRLPVAQLKIDQTFIHGMLDAPGDISILQAILGLASAFGREVIAEGVNSPAQASRLLQLGCEIGQGFGIAEPMPATLIRGWIDAWMADPLMPHLQIGDSVGPGHRPLP</sequence>
<dbReference type="SMART" id="SM00091">
    <property type="entry name" value="PAS"/>
    <property type="match status" value="2"/>
</dbReference>
<dbReference type="InterPro" id="IPR029787">
    <property type="entry name" value="Nucleotide_cyclase"/>
</dbReference>
<dbReference type="Pfam" id="PF08448">
    <property type="entry name" value="PAS_4"/>
    <property type="match status" value="1"/>
</dbReference>